<proteinExistence type="predicted"/>
<dbReference type="AlphaFoldDB" id="A0A645GDA9"/>
<name>A0A645GDA9_9ZZZZ</name>
<organism evidence="1">
    <name type="scientific">bioreactor metagenome</name>
    <dbReference type="NCBI Taxonomy" id="1076179"/>
    <lineage>
        <taxon>unclassified sequences</taxon>
        <taxon>metagenomes</taxon>
        <taxon>ecological metagenomes</taxon>
    </lineage>
</organism>
<gene>
    <name evidence="1" type="ORF">SDC9_172067</name>
</gene>
<accession>A0A645GDA9</accession>
<comment type="caution">
    <text evidence="1">The sequence shown here is derived from an EMBL/GenBank/DDBJ whole genome shotgun (WGS) entry which is preliminary data.</text>
</comment>
<evidence type="ECO:0000313" key="1">
    <source>
        <dbReference type="EMBL" id="MPN24665.1"/>
    </source>
</evidence>
<protein>
    <submittedName>
        <fullName evidence="1">Uncharacterized protein</fullName>
    </submittedName>
</protein>
<sequence>MRALVHGDDRGLNQLRCLFGGLRRFCSKVAHLVRHNCEAFAGIACACCFDRGIERKYIGLESDVLNDLGNIGNLIGGTPDIRHRFGKLSHMIGAVLHICMHLLNMLSRRFDIFGILQGLIGDFGNRSAQFFHGGSLFGRACREGLRPAGYLCGADADLFGSGVDGRQGMIQ</sequence>
<dbReference type="EMBL" id="VSSQ01073582">
    <property type="protein sequence ID" value="MPN24665.1"/>
    <property type="molecule type" value="Genomic_DNA"/>
</dbReference>
<reference evidence="1" key="1">
    <citation type="submission" date="2019-08" db="EMBL/GenBank/DDBJ databases">
        <authorList>
            <person name="Kucharzyk K."/>
            <person name="Murdoch R.W."/>
            <person name="Higgins S."/>
            <person name="Loffler F."/>
        </authorList>
    </citation>
    <scope>NUCLEOTIDE SEQUENCE</scope>
</reference>